<accession>A0A2N3N8B5</accession>
<evidence type="ECO:0000313" key="3">
    <source>
        <dbReference type="EMBL" id="PKS08701.1"/>
    </source>
</evidence>
<dbReference type="InParanoid" id="A0A2N3N8B5"/>
<dbReference type="OrthoDB" id="276276at2759"/>
<keyword evidence="4" id="KW-1185">Reference proteome</keyword>
<feature type="domain" description="Nudix hydrolase" evidence="2">
    <location>
        <begin position="38"/>
        <end position="205"/>
    </location>
</feature>
<dbReference type="GO" id="GO:0016787">
    <property type="term" value="F:hydrolase activity"/>
    <property type="evidence" value="ECO:0007669"/>
    <property type="project" value="UniProtKB-KW"/>
</dbReference>
<dbReference type="SUPFAM" id="SSF55811">
    <property type="entry name" value="Nudix"/>
    <property type="match status" value="1"/>
</dbReference>
<dbReference type="VEuPathDB" id="FungiDB:jhhlp_004754"/>
<dbReference type="PROSITE" id="PS51462">
    <property type="entry name" value="NUDIX"/>
    <property type="match status" value="1"/>
</dbReference>
<evidence type="ECO:0000256" key="1">
    <source>
        <dbReference type="ARBA" id="ARBA00022801"/>
    </source>
</evidence>
<dbReference type="AlphaFoldDB" id="A0A2N3N8B5"/>
<dbReference type="EMBL" id="NLAX01000094">
    <property type="protein sequence ID" value="PKS08701.1"/>
    <property type="molecule type" value="Genomic_DNA"/>
</dbReference>
<dbReference type="InterPro" id="IPR015797">
    <property type="entry name" value="NUDIX_hydrolase-like_dom_sf"/>
</dbReference>
<dbReference type="CDD" id="cd02883">
    <property type="entry name" value="NUDIX_Hydrolase"/>
    <property type="match status" value="1"/>
</dbReference>
<organism evidence="3 4">
    <name type="scientific">Lomentospora prolificans</name>
    <dbReference type="NCBI Taxonomy" id="41688"/>
    <lineage>
        <taxon>Eukaryota</taxon>
        <taxon>Fungi</taxon>
        <taxon>Dikarya</taxon>
        <taxon>Ascomycota</taxon>
        <taxon>Pezizomycotina</taxon>
        <taxon>Sordariomycetes</taxon>
        <taxon>Hypocreomycetidae</taxon>
        <taxon>Microascales</taxon>
        <taxon>Microascaceae</taxon>
        <taxon>Lomentospora</taxon>
    </lineage>
</organism>
<dbReference type="PROSITE" id="PS00893">
    <property type="entry name" value="NUDIX_BOX"/>
    <property type="match status" value="1"/>
</dbReference>
<dbReference type="Pfam" id="PF00293">
    <property type="entry name" value="NUDIX"/>
    <property type="match status" value="1"/>
</dbReference>
<dbReference type="InterPro" id="IPR020084">
    <property type="entry name" value="NUDIX_hydrolase_CS"/>
</dbReference>
<keyword evidence="1" id="KW-0378">Hydrolase</keyword>
<comment type="caution">
    <text evidence="3">The sequence shown here is derived from an EMBL/GenBank/DDBJ whole genome shotgun (WGS) entry which is preliminary data.</text>
</comment>
<evidence type="ECO:0000259" key="2">
    <source>
        <dbReference type="PROSITE" id="PS51462"/>
    </source>
</evidence>
<reference evidence="3 4" key="1">
    <citation type="journal article" date="2017" name="G3 (Bethesda)">
        <title>First Draft Genome Sequence of the Pathogenic Fungus Lomentospora prolificans (Formerly Scedosporium prolificans).</title>
        <authorList>
            <person name="Luo R."/>
            <person name="Zimin A."/>
            <person name="Workman R."/>
            <person name="Fan Y."/>
            <person name="Pertea G."/>
            <person name="Grossman N."/>
            <person name="Wear M.P."/>
            <person name="Jia B."/>
            <person name="Miller H."/>
            <person name="Casadevall A."/>
            <person name="Timp W."/>
            <person name="Zhang S.X."/>
            <person name="Salzberg S.L."/>
        </authorList>
    </citation>
    <scope>NUCLEOTIDE SEQUENCE [LARGE SCALE GENOMIC DNA]</scope>
    <source>
        <strain evidence="3 4">JHH-5317</strain>
    </source>
</reference>
<dbReference type="Proteomes" id="UP000233524">
    <property type="component" value="Unassembled WGS sequence"/>
</dbReference>
<protein>
    <recommendedName>
        <fullName evidence="2">Nudix hydrolase domain-containing protein</fullName>
    </recommendedName>
</protein>
<name>A0A2N3N8B5_9PEZI</name>
<sequence>MADQTSALPFAVPAGLEPFADPVAVLVSKKYTFFPRPITHFIASALVFNPEGRLLTVQRSATDFGANLWEIPGGCVDPHESVLQGAARELFEEAGLKMVSVQCAVGPRAVPPAGAVVPAGEAERLSELDISGAKYDARAGQTFDDGNPAKDWVWCRVAFIVGVEDCGKVVLDPVEHQAYMWLTEEEVREARRGEKEIEFASEEMRAIMLEAFRVKRTAEVGSGDVEA</sequence>
<dbReference type="PANTHER" id="PTHR43736">
    <property type="entry name" value="ADP-RIBOSE PYROPHOSPHATASE"/>
    <property type="match status" value="1"/>
</dbReference>
<evidence type="ECO:0000313" key="4">
    <source>
        <dbReference type="Proteomes" id="UP000233524"/>
    </source>
</evidence>
<proteinExistence type="predicted"/>
<dbReference type="Gene3D" id="3.90.79.10">
    <property type="entry name" value="Nucleoside Triphosphate Pyrophosphohydrolase"/>
    <property type="match status" value="1"/>
</dbReference>
<dbReference type="InterPro" id="IPR000086">
    <property type="entry name" value="NUDIX_hydrolase_dom"/>
</dbReference>
<gene>
    <name evidence="3" type="ORF">jhhlp_004754</name>
</gene>
<dbReference type="PANTHER" id="PTHR43736:SF1">
    <property type="entry name" value="DIHYDRONEOPTERIN TRIPHOSPHATE DIPHOSPHATASE"/>
    <property type="match status" value="1"/>
</dbReference>